<accession>A0A1A8FJG6</accession>
<name>A0A1A8FJG6_9TELE</name>
<sequence length="55" mass="5923">VPSGNQATSGEDMEGCVADPLPNWSCCRMLQTAERSPQHLQTLSHVLNVNLLSSV</sequence>
<gene>
    <name evidence="1" type="primary">PGF</name>
</gene>
<reference evidence="1" key="1">
    <citation type="submission" date="2016-05" db="EMBL/GenBank/DDBJ databases">
        <authorList>
            <person name="Lavstsen T."/>
            <person name="Jespersen J.S."/>
        </authorList>
    </citation>
    <scope>NUCLEOTIDE SEQUENCE</scope>
    <source>
        <tissue evidence="1">Brain</tissue>
    </source>
</reference>
<evidence type="ECO:0000313" key="1">
    <source>
        <dbReference type="EMBL" id="SBQ59580.1"/>
    </source>
</evidence>
<feature type="non-terminal residue" evidence="1">
    <location>
        <position position="1"/>
    </location>
</feature>
<dbReference type="EMBL" id="HAEB01013053">
    <property type="protein sequence ID" value="SBQ59580.1"/>
    <property type="molecule type" value="Transcribed_RNA"/>
</dbReference>
<protein>
    <submittedName>
        <fullName evidence="1">Placental growth factor</fullName>
    </submittedName>
</protein>
<dbReference type="AlphaFoldDB" id="A0A1A8FJG6"/>
<organism evidence="1">
    <name type="scientific">Nothobranchius korthausae</name>
    <dbReference type="NCBI Taxonomy" id="1143690"/>
    <lineage>
        <taxon>Eukaryota</taxon>
        <taxon>Metazoa</taxon>
        <taxon>Chordata</taxon>
        <taxon>Craniata</taxon>
        <taxon>Vertebrata</taxon>
        <taxon>Euteleostomi</taxon>
        <taxon>Actinopterygii</taxon>
        <taxon>Neopterygii</taxon>
        <taxon>Teleostei</taxon>
        <taxon>Neoteleostei</taxon>
        <taxon>Acanthomorphata</taxon>
        <taxon>Ovalentaria</taxon>
        <taxon>Atherinomorphae</taxon>
        <taxon>Cyprinodontiformes</taxon>
        <taxon>Nothobranchiidae</taxon>
        <taxon>Nothobranchius</taxon>
    </lineage>
</organism>
<feature type="non-terminal residue" evidence="1">
    <location>
        <position position="55"/>
    </location>
</feature>
<reference evidence="1" key="2">
    <citation type="submission" date="2016-06" db="EMBL/GenBank/DDBJ databases">
        <title>The genome of a short-lived fish provides insights into sex chromosome evolution and the genetic control of aging.</title>
        <authorList>
            <person name="Reichwald K."/>
            <person name="Felder M."/>
            <person name="Petzold A."/>
            <person name="Koch P."/>
            <person name="Groth M."/>
            <person name="Platzer M."/>
        </authorList>
    </citation>
    <scope>NUCLEOTIDE SEQUENCE</scope>
    <source>
        <tissue evidence="1">Brain</tissue>
    </source>
</reference>
<proteinExistence type="predicted"/>